<evidence type="ECO:0000256" key="2">
    <source>
        <dbReference type="SAM" id="Phobius"/>
    </source>
</evidence>
<feature type="chain" id="PRO_5014689586" description="Peptidase M1-like protein" evidence="3">
    <location>
        <begin position="40"/>
        <end position="753"/>
    </location>
</feature>
<keyword evidence="5" id="KW-1185">Reference proteome</keyword>
<gene>
    <name evidence="4" type="ORF">CLV28_2251</name>
</gene>
<feature type="region of interest" description="Disordered" evidence="1">
    <location>
        <begin position="656"/>
        <end position="753"/>
    </location>
</feature>
<feature type="compositionally biased region" description="Low complexity" evidence="1">
    <location>
        <begin position="677"/>
        <end position="689"/>
    </location>
</feature>
<keyword evidence="2" id="KW-0812">Transmembrane</keyword>
<feature type="signal peptide" evidence="3">
    <location>
        <begin position="1"/>
        <end position="39"/>
    </location>
</feature>
<evidence type="ECO:0000256" key="1">
    <source>
        <dbReference type="SAM" id="MobiDB-lite"/>
    </source>
</evidence>
<evidence type="ECO:0008006" key="6">
    <source>
        <dbReference type="Google" id="ProtNLM"/>
    </source>
</evidence>
<dbReference type="AlphaFoldDB" id="A0A2M9CEP1"/>
<keyword evidence="3" id="KW-0732">Signal</keyword>
<feature type="compositionally biased region" description="Pro residues" evidence="1">
    <location>
        <begin position="710"/>
        <end position="753"/>
    </location>
</feature>
<feature type="compositionally biased region" description="Gly residues" evidence="1">
    <location>
        <begin position="661"/>
        <end position="676"/>
    </location>
</feature>
<name>A0A2M9CEP1_9CELL</name>
<sequence length="753" mass="77055">MARRGGSTRWASTIRRGIAGLLGAGVLATSLVVAPAAQAADGVGETSTSRFVVSADGSPVRATVTTTIRNTTPDQGNRYFFWTSWGIPVPANAKNVRATSGGSALTVTTEGSEDPATAYATATFSALRYGKSRTIEWTYDIPGAKPRSDDFTRVGPGYATFAAQGTGDPGNTRVEVVVPSGMTFDTSDGEFSKKSSGGRTTYTATDQTFDGGIWAAVAASDPAGAQVGKVTVGDTTMSILSYAGDKAWRDFVTDGVTEGLPALEEAVGLPWPGGAKRIREDSTPLVLGYGGWFDSDEQEIVMSEELDDLLLFHELSHAWLNETALTDRWISEGLAETVAMRVVDAQGGKAETWPAPSRTSADAIPLSEWSSLHLGTQDADTEAYGYAAAHTAVDALVGDLDDEAFAQVVSAAVEGESAYDAGESIANKGVTDERRFLDLVEAGTGTTEADEVYRTWVVGRGDTTQLDARAEAREEYAVLDETDGAWLPPVGLRAAMTSWKFDVAGEAFADLDGAAAAAQDVQAAAAATGTPVPAAIRDDYERADSAAGYRRLGSTLPEAAEAITLVGTVSATVAASSDPLTELGEMTLSLDATTEHARELLADGDVSGAATTAQGATDRAALALWVGLGVVFVMLALLVGIVLLVVVLVRRGRRRRAAGPGAPGGYGAPGGHGTPGAYGPHGAYGAPGPIASPGPGGAPGPYGTIVPSAGPVPAPAPAPAPGPAPVPAPAVAPVAAPAPTPAPPPPPPARIDV</sequence>
<evidence type="ECO:0000313" key="5">
    <source>
        <dbReference type="Proteomes" id="UP000231693"/>
    </source>
</evidence>
<keyword evidence="2" id="KW-0472">Membrane</keyword>
<dbReference type="EMBL" id="PGFE01000003">
    <property type="protein sequence ID" value="PJJ70416.1"/>
    <property type="molecule type" value="Genomic_DNA"/>
</dbReference>
<feature type="transmembrane region" description="Helical" evidence="2">
    <location>
        <begin position="622"/>
        <end position="649"/>
    </location>
</feature>
<accession>A0A2M9CEP1</accession>
<organism evidence="4 5">
    <name type="scientific">Sediminihabitans luteus</name>
    <dbReference type="NCBI Taxonomy" id="1138585"/>
    <lineage>
        <taxon>Bacteria</taxon>
        <taxon>Bacillati</taxon>
        <taxon>Actinomycetota</taxon>
        <taxon>Actinomycetes</taxon>
        <taxon>Micrococcales</taxon>
        <taxon>Cellulomonadaceae</taxon>
        <taxon>Sediminihabitans</taxon>
    </lineage>
</organism>
<reference evidence="4 5" key="1">
    <citation type="submission" date="2017-11" db="EMBL/GenBank/DDBJ databases">
        <title>Genomic Encyclopedia of Archaeal and Bacterial Type Strains, Phase II (KMG-II): From Individual Species to Whole Genera.</title>
        <authorList>
            <person name="Goeker M."/>
        </authorList>
    </citation>
    <scope>NUCLEOTIDE SEQUENCE [LARGE SCALE GENOMIC DNA]</scope>
    <source>
        <strain evidence="4 5">DSM 25478</strain>
    </source>
</reference>
<dbReference type="Proteomes" id="UP000231693">
    <property type="component" value="Unassembled WGS sequence"/>
</dbReference>
<proteinExistence type="predicted"/>
<comment type="caution">
    <text evidence="4">The sequence shown here is derived from an EMBL/GenBank/DDBJ whole genome shotgun (WGS) entry which is preliminary data.</text>
</comment>
<keyword evidence="2" id="KW-1133">Transmembrane helix</keyword>
<evidence type="ECO:0000313" key="4">
    <source>
        <dbReference type="EMBL" id="PJJ70416.1"/>
    </source>
</evidence>
<protein>
    <recommendedName>
        <fullName evidence="6">Peptidase M1-like protein</fullName>
    </recommendedName>
</protein>
<evidence type="ECO:0000256" key="3">
    <source>
        <dbReference type="SAM" id="SignalP"/>
    </source>
</evidence>